<gene>
    <name evidence="2" type="ORF">NDU88_002721</name>
</gene>
<organism evidence="2 3">
    <name type="scientific">Pleurodeles waltl</name>
    <name type="common">Iberian ribbed newt</name>
    <dbReference type="NCBI Taxonomy" id="8319"/>
    <lineage>
        <taxon>Eukaryota</taxon>
        <taxon>Metazoa</taxon>
        <taxon>Chordata</taxon>
        <taxon>Craniata</taxon>
        <taxon>Vertebrata</taxon>
        <taxon>Euteleostomi</taxon>
        <taxon>Amphibia</taxon>
        <taxon>Batrachia</taxon>
        <taxon>Caudata</taxon>
        <taxon>Salamandroidea</taxon>
        <taxon>Salamandridae</taxon>
        <taxon>Pleurodelinae</taxon>
        <taxon>Pleurodeles</taxon>
    </lineage>
</organism>
<sequence>MPGRAARCVPPISRPLRAAPHHCPMRPALRPQPGPSTERGTPISSQGGPRQSEGALGLLRARQAPPHAASLLYATGSPVCRPALGPANHHPAQQGPLCGLKSSGRSSGARSAGRHAIHQY</sequence>
<evidence type="ECO:0000256" key="1">
    <source>
        <dbReference type="SAM" id="MobiDB-lite"/>
    </source>
</evidence>
<feature type="region of interest" description="Disordered" evidence="1">
    <location>
        <begin position="1"/>
        <end position="63"/>
    </location>
</feature>
<comment type="caution">
    <text evidence="2">The sequence shown here is derived from an EMBL/GenBank/DDBJ whole genome shotgun (WGS) entry which is preliminary data.</text>
</comment>
<accession>A0AAV7WQR1</accession>
<dbReference type="Proteomes" id="UP001066276">
    <property type="component" value="Chromosome 1_1"/>
</dbReference>
<reference evidence="2" key="1">
    <citation type="journal article" date="2022" name="bioRxiv">
        <title>Sequencing and chromosome-scale assembly of the giantPleurodeles waltlgenome.</title>
        <authorList>
            <person name="Brown T."/>
            <person name="Elewa A."/>
            <person name="Iarovenko S."/>
            <person name="Subramanian E."/>
            <person name="Araus A.J."/>
            <person name="Petzold A."/>
            <person name="Susuki M."/>
            <person name="Suzuki K.-i.T."/>
            <person name="Hayashi T."/>
            <person name="Toyoda A."/>
            <person name="Oliveira C."/>
            <person name="Osipova E."/>
            <person name="Leigh N.D."/>
            <person name="Simon A."/>
            <person name="Yun M.H."/>
        </authorList>
    </citation>
    <scope>NUCLEOTIDE SEQUENCE</scope>
    <source>
        <strain evidence="2">20211129_DDA</strain>
        <tissue evidence="2">Liver</tissue>
    </source>
</reference>
<feature type="region of interest" description="Disordered" evidence="1">
    <location>
        <begin position="79"/>
        <end position="120"/>
    </location>
</feature>
<evidence type="ECO:0000313" key="3">
    <source>
        <dbReference type="Proteomes" id="UP001066276"/>
    </source>
</evidence>
<feature type="compositionally biased region" description="Polar residues" evidence="1">
    <location>
        <begin position="38"/>
        <end position="49"/>
    </location>
</feature>
<evidence type="ECO:0000313" key="2">
    <source>
        <dbReference type="EMBL" id="KAJ1215111.1"/>
    </source>
</evidence>
<feature type="compositionally biased region" description="Low complexity" evidence="1">
    <location>
        <begin position="102"/>
        <end position="111"/>
    </location>
</feature>
<name>A0AAV7WQR1_PLEWA</name>
<dbReference type="EMBL" id="JANPWB010000001">
    <property type="protein sequence ID" value="KAJ1215111.1"/>
    <property type="molecule type" value="Genomic_DNA"/>
</dbReference>
<protein>
    <submittedName>
        <fullName evidence="2">Uncharacterized protein</fullName>
    </submittedName>
</protein>
<keyword evidence="3" id="KW-1185">Reference proteome</keyword>
<dbReference type="AlphaFoldDB" id="A0AAV7WQR1"/>
<proteinExistence type="predicted"/>